<dbReference type="EMBL" id="DXCN01000050">
    <property type="protein sequence ID" value="HIY95355.1"/>
    <property type="molecule type" value="Genomic_DNA"/>
</dbReference>
<feature type="compositionally biased region" description="Low complexity" evidence="1">
    <location>
        <begin position="217"/>
        <end position="229"/>
    </location>
</feature>
<protein>
    <submittedName>
        <fullName evidence="4">Plasmid partitioning protein</fullName>
    </submittedName>
</protein>
<reference evidence="4" key="1">
    <citation type="journal article" date="2021" name="PeerJ">
        <title>Extensive microbial diversity within the chicken gut microbiome revealed by metagenomics and culture.</title>
        <authorList>
            <person name="Gilroy R."/>
            <person name="Ravi A."/>
            <person name="Getino M."/>
            <person name="Pursley I."/>
            <person name="Horton D.L."/>
            <person name="Alikhan N.F."/>
            <person name="Baker D."/>
            <person name="Gharbi K."/>
            <person name="Hall N."/>
            <person name="Watson M."/>
            <person name="Adriaenssens E.M."/>
            <person name="Foster-Nyarko E."/>
            <person name="Jarju S."/>
            <person name="Secka A."/>
            <person name="Antonio M."/>
            <person name="Oren A."/>
            <person name="Chaudhuri R.R."/>
            <person name="La Ragione R."/>
            <person name="Hildebrand F."/>
            <person name="Pallen M.J."/>
        </authorList>
    </citation>
    <scope>NUCLEOTIDE SEQUENCE</scope>
    <source>
        <strain evidence="4">ChiHjej12B11-9195</strain>
    </source>
</reference>
<evidence type="ECO:0000313" key="5">
    <source>
        <dbReference type="Proteomes" id="UP000824134"/>
    </source>
</evidence>
<feature type="compositionally biased region" description="Low complexity" evidence="1">
    <location>
        <begin position="182"/>
        <end position="208"/>
    </location>
</feature>
<keyword evidence="2" id="KW-1133">Transmembrane helix</keyword>
<dbReference type="AlphaFoldDB" id="A0A9D2CQS4"/>
<keyword evidence="2" id="KW-0472">Membrane</keyword>
<evidence type="ECO:0000256" key="3">
    <source>
        <dbReference type="SAM" id="SignalP"/>
    </source>
</evidence>
<dbReference type="Gene3D" id="2.60.40.230">
    <property type="entry name" value="Neocarzinostatin-like"/>
    <property type="match status" value="1"/>
</dbReference>
<feature type="region of interest" description="Disordered" evidence="1">
    <location>
        <begin position="134"/>
        <end position="230"/>
    </location>
</feature>
<keyword evidence="2" id="KW-0812">Transmembrane</keyword>
<evidence type="ECO:0000256" key="1">
    <source>
        <dbReference type="SAM" id="MobiDB-lite"/>
    </source>
</evidence>
<accession>A0A9D2CQS4</accession>
<comment type="caution">
    <text evidence="4">The sequence shown here is derived from an EMBL/GenBank/DDBJ whole genome shotgun (WGS) entry which is preliminary data.</text>
</comment>
<reference evidence="4" key="2">
    <citation type="submission" date="2021-04" db="EMBL/GenBank/DDBJ databases">
        <authorList>
            <person name="Gilroy R."/>
        </authorList>
    </citation>
    <scope>NUCLEOTIDE SEQUENCE</scope>
    <source>
        <strain evidence="4">ChiHjej12B11-9195</strain>
    </source>
</reference>
<feature type="transmembrane region" description="Helical" evidence="2">
    <location>
        <begin position="304"/>
        <end position="325"/>
    </location>
</feature>
<evidence type="ECO:0000313" key="4">
    <source>
        <dbReference type="EMBL" id="HIY95355.1"/>
    </source>
</evidence>
<evidence type="ECO:0000256" key="2">
    <source>
        <dbReference type="SAM" id="Phobius"/>
    </source>
</evidence>
<feature type="compositionally biased region" description="Polar residues" evidence="1">
    <location>
        <begin position="134"/>
        <end position="151"/>
    </location>
</feature>
<proteinExistence type="predicted"/>
<keyword evidence="3" id="KW-0732">Signal</keyword>
<sequence length="331" mass="33299">MKTSLKIRTACASLLLGSAAVTGLGSWQESYALPPGGASTVDTPGTSSTVSPQTLKAGDTLSFTVSGFPAGQQLYVKVDDGEACPSDSAQGACVVHQQKISSNGTVSGSFVLSKQLAEGQHTLRFLATEVKTDSQGNNIGSIGYTNRSPEFTISGVNENSSGGSVVNVDPDVINSIEQDAAGGSSNNQNQNDSGSQSQTNSGSQSGDTGNQGGADHSGGASQSQDSSGQTIYLDADGNQITKEEYDALMAAQDQEAVADDSQTQASSSASATASASASAKASSSAQETETGQSVEASASKASSVPWIGIIALAVAVVIAAVVLILRRRSAS</sequence>
<feature type="compositionally biased region" description="Low complexity" evidence="1">
    <location>
        <begin position="154"/>
        <end position="168"/>
    </location>
</feature>
<feature type="signal peptide" evidence="3">
    <location>
        <begin position="1"/>
        <end position="22"/>
    </location>
</feature>
<feature type="chain" id="PRO_5038690933" evidence="3">
    <location>
        <begin position="23"/>
        <end position="331"/>
    </location>
</feature>
<gene>
    <name evidence="4" type="ORF">H9821_06815</name>
</gene>
<name>A0A9D2CQS4_9MICC</name>
<organism evidence="4 5">
    <name type="scientific">Candidatus Rothia avicola</name>
    <dbReference type="NCBI Taxonomy" id="2840478"/>
    <lineage>
        <taxon>Bacteria</taxon>
        <taxon>Bacillati</taxon>
        <taxon>Actinomycetota</taxon>
        <taxon>Actinomycetes</taxon>
        <taxon>Micrococcales</taxon>
        <taxon>Micrococcaceae</taxon>
        <taxon>Rothia</taxon>
    </lineage>
</organism>
<dbReference type="Proteomes" id="UP000824134">
    <property type="component" value="Unassembled WGS sequence"/>
</dbReference>